<dbReference type="GO" id="GO:0006355">
    <property type="term" value="P:regulation of DNA-templated transcription"/>
    <property type="evidence" value="ECO:0007669"/>
    <property type="project" value="InterPro"/>
</dbReference>
<dbReference type="CDD" id="cd00130">
    <property type="entry name" value="PAS"/>
    <property type="match status" value="1"/>
</dbReference>
<feature type="domain" description="Response regulatory" evidence="15">
    <location>
        <begin position="531"/>
        <end position="648"/>
    </location>
</feature>
<evidence type="ECO:0000256" key="4">
    <source>
        <dbReference type="ARBA" id="ARBA00022475"/>
    </source>
</evidence>
<dbReference type="NCBIfam" id="TIGR00229">
    <property type="entry name" value="sensory_box"/>
    <property type="match status" value="1"/>
</dbReference>
<dbReference type="InterPro" id="IPR035965">
    <property type="entry name" value="PAS-like_dom_sf"/>
</dbReference>
<dbReference type="PROSITE" id="PS50113">
    <property type="entry name" value="PAC"/>
    <property type="match status" value="1"/>
</dbReference>
<dbReference type="PROSITE" id="PS50112">
    <property type="entry name" value="PAS"/>
    <property type="match status" value="1"/>
</dbReference>
<dbReference type="CDD" id="cd16922">
    <property type="entry name" value="HATPase_EvgS-ArcB-TorS-like"/>
    <property type="match status" value="1"/>
</dbReference>
<evidence type="ECO:0000256" key="1">
    <source>
        <dbReference type="ARBA" id="ARBA00000085"/>
    </source>
</evidence>
<dbReference type="SUPFAM" id="SSF47384">
    <property type="entry name" value="Homodimeric domain of signal transducing histidine kinase"/>
    <property type="match status" value="1"/>
</dbReference>
<comment type="caution">
    <text evidence="18">The sequence shown here is derived from an EMBL/GenBank/DDBJ whole genome shotgun (WGS) entry which is preliminary data.</text>
</comment>
<feature type="domain" description="PAC" evidence="17">
    <location>
        <begin position="218"/>
        <end position="269"/>
    </location>
</feature>
<dbReference type="GO" id="GO:0009927">
    <property type="term" value="F:histidine phosphotransfer kinase activity"/>
    <property type="evidence" value="ECO:0007669"/>
    <property type="project" value="TreeGrafter"/>
</dbReference>
<dbReference type="PANTHER" id="PTHR43047">
    <property type="entry name" value="TWO-COMPONENT HISTIDINE PROTEIN KINASE"/>
    <property type="match status" value="1"/>
</dbReference>
<evidence type="ECO:0000256" key="2">
    <source>
        <dbReference type="ARBA" id="ARBA00004236"/>
    </source>
</evidence>
<keyword evidence="10" id="KW-0902">Two-component regulatory system</keyword>
<dbReference type="Pfam" id="PF00989">
    <property type="entry name" value="PAS"/>
    <property type="match status" value="1"/>
</dbReference>
<evidence type="ECO:0000256" key="13">
    <source>
        <dbReference type="SAM" id="Phobius"/>
    </source>
</evidence>
<dbReference type="InterPro" id="IPR036097">
    <property type="entry name" value="HisK_dim/P_sf"/>
</dbReference>
<feature type="domain" description="PAS" evidence="16">
    <location>
        <begin position="147"/>
        <end position="193"/>
    </location>
</feature>
<evidence type="ECO:0000313" key="19">
    <source>
        <dbReference type="Proteomes" id="UP000614410"/>
    </source>
</evidence>
<evidence type="ECO:0000259" key="15">
    <source>
        <dbReference type="PROSITE" id="PS50110"/>
    </source>
</evidence>
<dbReference type="Gene3D" id="1.10.287.130">
    <property type="match status" value="1"/>
</dbReference>
<dbReference type="CDD" id="cd00082">
    <property type="entry name" value="HisKA"/>
    <property type="match status" value="1"/>
</dbReference>
<dbReference type="Pfam" id="PF02518">
    <property type="entry name" value="HATPase_c"/>
    <property type="match status" value="1"/>
</dbReference>
<dbReference type="Pfam" id="PF00512">
    <property type="entry name" value="HisKA"/>
    <property type="match status" value="1"/>
</dbReference>
<evidence type="ECO:0000256" key="12">
    <source>
        <dbReference type="PROSITE-ProRule" id="PRU00169"/>
    </source>
</evidence>
<keyword evidence="7" id="KW-0547">Nucleotide-binding</keyword>
<dbReference type="Pfam" id="PF00072">
    <property type="entry name" value="Response_reg"/>
    <property type="match status" value="1"/>
</dbReference>
<keyword evidence="13" id="KW-0812">Transmembrane</keyword>
<feature type="modified residue" description="4-aspartylphosphate" evidence="12">
    <location>
        <position position="581"/>
    </location>
</feature>
<evidence type="ECO:0000256" key="10">
    <source>
        <dbReference type="ARBA" id="ARBA00023012"/>
    </source>
</evidence>
<dbReference type="SUPFAM" id="SSF52172">
    <property type="entry name" value="CheY-like"/>
    <property type="match status" value="1"/>
</dbReference>
<comment type="catalytic activity">
    <reaction evidence="1">
        <text>ATP + protein L-histidine = ADP + protein N-phospho-L-histidine.</text>
        <dbReference type="EC" id="2.7.13.3"/>
    </reaction>
</comment>
<evidence type="ECO:0000256" key="3">
    <source>
        <dbReference type="ARBA" id="ARBA00012438"/>
    </source>
</evidence>
<feature type="transmembrane region" description="Helical" evidence="13">
    <location>
        <begin position="58"/>
        <end position="76"/>
    </location>
</feature>
<accession>A0A934NEY4</accession>
<evidence type="ECO:0000256" key="6">
    <source>
        <dbReference type="ARBA" id="ARBA00022679"/>
    </source>
</evidence>
<dbReference type="InterPro" id="IPR011006">
    <property type="entry name" value="CheY-like_superfamily"/>
</dbReference>
<dbReference type="Proteomes" id="UP000614410">
    <property type="component" value="Unassembled WGS sequence"/>
</dbReference>
<evidence type="ECO:0000256" key="8">
    <source>
        <dbReference type="ARBA" id="ARBA00022777"/>
    </source>
</evidence>
<feature type="domain" description="Histidine kinase" evidence="14">
    <location>
        <begin position="287"/>
        <end position="504"/>
    </location>
</feature>
<dbReference type="PROSITE" id="PS50110">
    <property type="entry name" value="RESPONSE_REGULATORY"/>
    <property type="match status" value="1"/>
</dbReference>
<proteinExistence type="predicted"/>
<dbReference type="EC" id="2.7.13.3" evidence="3"/>
<organism evidence="18 19">
    <name type="scientific">Candidatus Amunia macphersoniae</name>
    <dbReference type="NCBI Taxonomy" id="3127014"/>
    <lineage>
        <taxon>Bacteria</taxon>
        <taxon>Bacillati</taxon>
        <taxon>Candidatus Dormiibacterota</taxon>
        <taxon>Candidatus Dormibacteria</taxon>
        <taxon>Candidatus Aeolococcales</taxon>
        <taxon>Candidatus Aeolococcaceae</taxon>
        <taxon>Candidatus Amunia</taxon>
    </lineage>
</organism>
<keyword evidence="9" id="KW-0067">ATP-binding</keyword>
<dbReference type="InterPro" id="IPR003661">
    <property type="entry name" value="HisK_dim/P_dom"/>
</dbReference>
<dbReference type="GO" id="GO:0005524">
    <property type="term" value="F:ATP binding"/>
    <property type="evidence" value="ECO:0007669"/>
    <property type="project" value="UniProtKB-KW"/>
</dbReference>
<protein>
    <recommendedName>
        <fullName evidence="3">histidine kinase</fullName>
        <ecNumber evidence="3">2.7.13.3</ecNumber>
    </recommendedName>
</protein>
<dbReference type="PROSITE" id="PS50109">
    <property type="entry name" value="HIS_KIN"/>
    <property type="match status" value="1"/>
</dbReference>
<keyword evidence="6" id="KW-0808">Transferase</keyword>
<evidence type="ECO:0000259" key="17">
    <source>
        <dbReference type="PROSITE" id="PS50113"/>
    </source>
</evidence>
<reference evidence="18 19" key="1">
    <citation type="submission" date="2020-10" db="EMBL/GenBank/DDBJ databases">
        <title>Ca. Dormibacterota MAGs.</title>
        <authorList>
            <person name="Montgomery K."/>
        </authorList>
    </citation>
    <scope>NUCLEOTIDE SEQUENCE [LARGE SCALE GENOMIC DNA]</scope>
    <source>
        <strain evidence="18">Mitchell_Peninsula_5</strain>
    </source>
</reference>
<dbReference type="GO" id="GO:0000155">
    <property type="term" value="F:phosphorelay sensor kinase activity"/>
    <property type="evidence" value="ECO:0007669"/>
    <property type="project" value="InterPro"/>
</dbReference>
<dbReference type="InterPro" id="IPR000700">
    <property type="entry name" value="PAS-assoc_C"/>
</dbReference>
<keyword evidence="8" id="KW-0418">Kinase</keyword>
<evidence type="ECO:0000313" key="18">
    <source>
        <dbReference type="EMBL" id="MBJ7609248.1"/>
    </source>
</evidence>
<dbReference type="SUPFAM" id="SSF55874">
    <property type="entry name" value="ATPase domain of HSP90 chaperone/DNA topoisomerase II/histidine kinase"/>
    <property type="match status" value="1"/>
</dbReference>
<keyword evidence="4" id="KW-1003">Cell membrane</keyword>
<evidence type="ECO:0000256" key="11">
    <source>
        <dbReference type="ARBA" id="ARBA00023136"/>
    </source>
</evidence>
<evidence type="ECO:0000259" key="14">
    <source>
        <dbReference type="PROSITE" id="PS50109"/>
    </source>
</evidence>
<dbReference type="InterPro" id="IPR000014">
    <property type="entry name" value="PAS"/>
</dbReference>
<keyword evidence="5 12" id="KW-0597">Phosphoprotein</keyword>
<evidence type="ECO:0000256" key="5">
    <source>
        <dbReference type="ARBA" id="ARBA00022553"/>
    </source>
</evidence>
<dbReference type="Gene3D" id="3.30.565.10">
    <property type="entry name" value="Histidine kinase-like ATPase, C-terminal domain"/>
    <property type="match status" value="1"/>
</dbReference>
<comment type="subcellular location">
    <subcellularLocation>
        <location evidence="2">Cell membrane</location>
    </subcellularLocation>
</comment>
<dbReference type="InterPro" id="IPR036890">
    <property type="entry name" value="HATPase_C_sf"/>
</dbReference>
<name>A0A934NEY4_9BACT</name>
<gene>
    <name evidence="18" type="ORF">JF887_07425</name>
</gene>
<dbReference type="FunFam" id="3.30.565.10:FF:000023">
    <property type="entry name" value="PAS domain-containing sensor histidine kinase"/>
    <property type="match status" value="1"/>
</dbReference>
<evidence type="ECO:0000256" key="9">
    <source>
        <dbReference type="ARBA" id="ARBA00022840"/>
    </source>
</evidence>
<keyword evidence="13" id="KW-1133">Transmembrane helix</keyword>
<dbReference type="InterPro" id="IPR013767">
    <property type="entry name" value="PAS_fold"/>
</dbReference>
<dbReference type="SMART" id="SM00448">
    <property type="entry name" value="REC"/>
    <property type="match status" value="1"/>
</dbReference>
<dbReference type="SMART" id="SM00387">
    <property type="entry name" value="HATPase_c"/>
    <property type="match status" value="1"/>
</dbReference>
<dbReference type="PANTHER" id="PTHR43047:SF72">
    <property type="entry name" value="OSMOSENSING HISTIDINE PROTEIN KINASE SLN1"/>
    <property type="match status" value="1"/>
</dbReference>
<dbReference type="GO" id="GO:0005886">
    <property type="term" value="C:plasma membrane"/>
    <property type="evidence" value="ECO:0007669"/>
    <property type="project" value="UniProtKB-SubCell"/>
</dbReference>
<dbReference type="PRINTS" id="PR00344">
    <property type="entry name" value="BCTRLSENSOR"/>
</dbReference>
<dbReference type="AlphaFoldDB" id="A0A934NEY4"/>
<dbReference type="SMART" id="SM00388">
    <property type="entry name" value="HisKA"/>
    <property type="match status" value="1"/>
</dbReference>
<feature type="transmembrane region" description="Helical" evidence="13">
    <location>
        <begin position="29"/>
        <end position="52"/>
    </location>
</feature>
<dbReference type="EMBL" id="JAEKNN010000032">
    <property type="protein sequence ID" value="MBJ7609248.1"/>
    <property type="molecule type" value="Genomic_DNA"/>
</dbReference>
<dbReference type="Gene3D" id="3.40.50.2300">
    <property type="match status" value="1"/>
</dbReference>
<dbReference type="InterPro" id="IPR004358">
    <property type="entry name" value="Sig_transdc_His_kin-like_C"/>
</dbReference>
<evidence type="ECO:0000259" key="16">
    <source>
        <dbReference type="PROSITE" id="PS50112"/>
    </source>
</evidence>
<sequence>MAILSRAPRAQAAPRAHQRWTHGLHPRELSGGTAGVLVSALCVVALASVFLGDLSTNGNSTVGALGVLPVIVAAWFLSRRLTLAITLAALGFRVLAWRVGDVSGLTCLSQAIVVAAVAAAGRAASTTVAQAAVAQALAAQAVHAKVILDSALDAVITMDENGVTRGWSRGAELLFGWAVDEVVGQLLVDLIVPAAYREAHNRGLAHFRATGEGPVLGSVLAMSAVDRSGRHFPIEIAISAGTRVDGRTTFIAFLRDISERRQAEETVANALAEAQAASEAKTEYLSRMSHELRTPLTAIIGFAGLLEMEQPRPEQMVGIETILKAGDHLLAMIDELLEISRIESGRESLSLEPVRLDDVIAECVDLVALTAESRGLSLHRDARDITSESVIADRQRLKQVVLNLLSNAIKYNRANGTVRVSAQSAAGDRLRLSVSDTGRGLSPDLVARLFQPFDRLGAERTEVQGTGLGLALCKRLVEAMAGSIGMETVAGEGSTFWVELPRAAPTEMVAKGEPAAVSAAASNGSEAPARTVLYVEDNLANVELIERMFQHRPGIKLMPVMQGGLALDLAREHHPDVVLLDLHLPDIDGDEVLRCLKDDPRTSRIPVIMLSADATERQGLRLREAGAAAYLTKPIRVRELLRVVDNALLTARRPPDLPTL</sequence>
<dbReference type="Gene3D" id="3.30.450.20">
    <property type="entry name" value="PAS domain"/>
    <property type="match status" value="1"/>
</dbReference>
<evidence type="ECO:0000256" key="7">
    <source>
        <dbReference type="ARBA" id="ARBA00022741"/>
    </source>
</evidence>
<dbReference type="SUPFAM" id="SSF55785">
    <property type="entry name" value="PYP-like sensor domain (PAS domain)"/>
    <property type="match status" value="1"/>
</dbReference>
<dbReference type="InterPro" id="IPR001789">
    <property type="entry name" value="Sig_transdc_resp-reg_receiver"/>
</dbReference>
<dbReference type="InterPro" id="IPR003594">
    <property type="entry name" value="HATPase_dom"/>
</dbReference>
<dbReference type="InterPro" id="IPR005467">
    <property type="entry name" value="His_kinase_dom"/>
</dbReference>
<keyword evidence="11 13" id="KW-0472">Membrane</keyword>